<dbReference type="OrthoDB" id="9995526at2759"/>
<dbReference type="GO" id="GO:1990481">
    <property type="term" value="P:mRNA pseudouridine synthesis"/>
    <property type="evidence" value="ECO:0007669"/>
    <property type="project" value="TreeGrafter"/>
</dbReference>
<dbReference type="EC" id="5.4.99.25" evidence="3"/>
<evidence type="ECO:0000256" key="3">
    <source>
        <dbReference type="ARBA" id="ARBA00012787"/>
    </source>
</evidence>
<comment type="catalytic activity">
    <reaction evidence="1">
        <text>a uridine in mRNA = a pseudouridine in mRNA</text>
        <dbReference type="Rhea" id="RHEA:56644"/>
        <dbReference type="Rhea" id="RHEA-COMP:14658"/>
        <dbReference type="Rhea" id="RHEA-COMP:14659"/>
        <dbReference type="ChEBI" id="CHEBI:65314"/>
        <dbReference type="ChEBI" id="CHEBI:65315"/>
    </reaction>
</comment>
<dbReference type="AlphaFoldDB" id="A0A9W4SX23"/>
<evidence type="ECO:0000313" key="8">
    <source>
        <dbReference type="EMBL" id="CAI2186595.1"/>
    </source>
</evidence>
<protein>
    <recommendedName>
        <fullName evidence="3">tRNA pseudouridine(55) synthase</fullName>
        <ecNumber evidence="3">5.4.99.25</ecNumber>
    </recommendedName>
</protein>
<keyword evidence="5" id="KW-0413">Isomerase</keyword>
<dbReference type="SUPFAM" id="SSF55120">
    <property type="entry name" value="Pseudouridine synthase"/>
    <property type="match status" value="1"/>
</dbReference>
<dbReference type="EMBL" id="CAMKVN010004215">
    <property type="protein sequence ID" value="CAI2186595.1"/>
    <property type="molecule type" value="Genomic_DNA"/>
</dbReference>
<proteinExistence type="inferred from homology"/>
<dbReference type="InterPro" id="IPR032819">
    <property type="entry name" value="TruB_C"/>
</dbReference>
<comment type="caution">
    <text evidence="8">The sequence shown here is derived from an EMBL/GenBank/DDBJ whole genome shotgun (WGS) entry which is preliminary data.</text>
</comment>
<dbReference type="Proteomes" id="UP001153678">
    <property type="component" value="Unassembled WGS sequence"/>
</dbReference>
<dbReference type="GO" id="GO:0160148">
    <property type="term" value="F:tRNA pseudouridine(55) synthase activity"/>
    <property type="evidence" value="ECO:0007669"/>
    <property type="project" value="UniProtKB-EC"/>
</dbReference>
<sequence>MDGILLIDKPSGITSHKVVEIIRKKLGIKKVGHAGTLDPLATGLLIIMLGKSTKLSNLLICQSKTYEVEMKLFLETDTGDIIGKTIKNQKPQVFTENQGKKLYQYARKGILIEVPPRLVKIREIKLLNYSPHEAKINFLAECSKGTYIRSLVKDIAEKLGTIATVNQLRRISSGKFQR</sequence>
<feature type="domain" description="Pseudouridine synthase II N-terminal" evidence="6">
    <location>
        <begin position="23"/>
        <end position="96"/>
    </location>
</feature>
<evidence type="ECO:0000259" key="6">
    <source>
        <dbReference type="Pfam" id="PF01509"/>
    </source>
</evidence>
<keyword evidence="9" id="KW-1185">Reference proteome</keyword>
<evidence type="ECO:0000256" key="2">
    <source>
        <dbReference type="ARBA" id="ARBA00008999"/>
    </source>
</evidence>
<dbReference type="InterPro" id="IPR020103">
    <property type="entry name" value="PsdUridine_synth_cat_dom_sf"/>
</dbReference>
<dbReference type="PANTHER" id="PTHR13767:SF2">
    <property type="entry name" value="PSEUDOURIDYLATE SYNTHASE TRUB1"/>
    <property type="match status" value="1"/>
</dbReference>
<accession>A0A9W4SX23</accession>
<name>A0A9W4SX23_9GLOM</name>
<organism evidence="8 9">
    <name type="scientific">Funneliformis geosporum</name>
    <dbReference type="NCBI Taxonomy" id="1117311"/>
    <lineage>
        <taxon>Eukaryota</taxon>
        <taxon>Fungi</taxon>
        <taxon>Fungi incertae sedis</taxon>
        <taxon>Mucoromycota</taxon>
        <taxon>Glomeromycotina</taxon>
        <taxon>Glomeromycetes</taxon>
        <taxon>Glomerales</taxon>
        <taxon>Glomeraceae</taxon>
        <taxon>Funneliformis</taxon>
    </lineage>
</organism>
<dbReference type="Gene3D" id="3.30.2350.10">
    <property type="entry name" value="Pseudouridine synthase"/>
    <property type="match status" value="2"/>
</dbReference>
<reference evidence="8" key="1">
    <citation type="submission" date="2022-08" db="EMBL/GenBank/DDBJ databases">
        <authorList>
            <person name="Kallberg Y."/>
            <person name="Tangrot J."/>
            <person name="Rosling A."/>
        </authorList>
    </citation>
    <scope>NUCLEOTIDE SEQUENCE</scope>
    <source>
        <strain evidence="8">Wild A</strain>
    </source>
</reference>
<evidence type="ECO:0000256" key="1">
    <source>
        <dbReference type="ARBA" id="ARBA00001166"/>
    </source>
</evidence>
<keyword evidence="4" id="KW-0819">tRNA processing</keyword>
<dbReference type="InterPro" id="IPR014780">
    <property type="entry name" value="tRNA_psdUridine_synth_TruB"/>
</dbReference>
<evidence type="ECO:0000259" key="7">
    <source>
        <dbReference type="Pfam" id="PF16198"/>
    </source>
</evidence>
<gene>
    <name evidence="8" type="ORF">FWILDA_LOCUS12655</name>
</gene>
<dbReference type="Pfam" id="PF01509">
    <property type="entry name" value="TruB_N"/>
    <property type="match status" value="2"/>
</dbReference>
<evidence type="ECO:0000256" key="4">
    <source>
        <dbReference type="ARBA" id="ARBA00022694"/>
    </source>
</evidence>
<evidence type="ECO:0000313" key="9">
    <source>
        <dbReference type="Proteomes" id="UP001153678"/>
    </source>
</evidence>
<evidence type="ECO:0000256" key="5">
    <source>
        <dbReference type="ARBA" id="ARBA00023235"/>
    </source>
</evidence>
<dbReference type="PANTHER" id="PTHR13767">
    <property type="entry name" value="TRNA-PSEUDOURIDINE SYNTHASE"/>
    <property type="match status" value="1"/>
</dbReference>
<comment type="similarity">
    <text evidence="2">Belongs to the pseudouridine synthase TruB family.</text>
</comment>
<feature type="domain" description="tRNA pseudouridylate synthase B C-terminal" evidence="7">
    <location>
        <begin position="149"/>
        <end position="177"/>
    </location>
</feature>
<dbReference type="Pfam" id="PF16198">
    <property type="entry name" value="TruB_C_2"/>
    <property type="match status" value="1"/>
</dbReference>
<dbReference type="InterPro" id="IPR002501">
    <property type="entry name" value="PsdUridine_synth_N"/>
</dbReference>
<dbReference type="GO" id="GO:0006400">
    <property type="term" value="P:tRNA modification"/>
    <property type="evidence" value="ECO:0007669"/>
    <property type="project" value="TreeGrafter"/>
</dbReference>
<feature type="domain" description="Pseudouridine synthase II N-terminal" evidence="6">
    <location>
        <begin position="97"/>
        <end position="148"/>
    </location>
</feature>
<dbReference type="GO" id="GO:0003723">
    <property type="term" value="F:RNA binding"/>
    <property type="evidence" value="ECO:0007669"/>
    <property type="project" value="InterPro"/>
</dbReference>